<dbReference type="RefSeq" id="WP_145370625.1">
    <property type="nucleotide sequence ID" value="NZ_CP036275.1"/>
</dbReference>
<feature type="signal peptide" evidence="1">
    <location>
        <begin position="1"/>
        <end position="18"/>
    </location>
</feature>
<evidence type="ECO:0008006" key="4">
    <source>
        <dbReference type="Google" id="ProtNLM"/>
    </source>
</evidence>
<dbReference type="Proteomes" id="UP000320496">
    <property type="component" value="Chromosome"/>
</dbReference>
<sequence precursor="true">MRLPVSVTLVVCSLTLVAAGDSGLQPAYEVHYESPDDRQEARRQAQEIVLKHLFAKDGGFLAEDRLVIHGEAFRIGYAIADFCSDGDELVFVFHTSMRRLDRVDRVYLVNLSHRKVKAIYQADT</sequence>
<keyword evidence="1" id="KW-0732">Signal</keyword>
<protein>
    <recommendedName>
        <fullName evidence="4">DUF4258 domain-containing protein</fullName>
    </recommendedName>
</protein>
<proteinExistence type="predicted"/>
<dbReference type="EMBL" id="CP036275">
    <property type="protein sequence ID" value="QDU39444.1"/>
    <property type="molecule type" value="Genomic_DNA"/>
</dbReference>
<evidence type="ECO:0000313" key="3">
    <source>
        <dbReference type="Proteomes" id="UP000320496"/>
    </source>
</evidence>
<dbReference type="KEGG" id="mri:Mal4_37890"/>
<gene>
    <name evidence="2" type="ORF">Mal4_37890</name>
</gene>
<reference evidence="2 3" key="1">
    <citation type="submission" date="2019-02" db="EMBL/GenBank/DDBJ databases">
        <title>Deep-cultivation of Planctomycetes and their phenomic and genomic characterization uncovers novel biology.</title>
        <authorList>
            <person name="Wiegand S."/>
            <person name="Jogler M."/>
            <person name="Boedeker C."/>
            <person name="Pinto D."/>
            <person name="Vollmers J."/>
            <person name="Rivas-Marin E."/>
            <person name="Kohn T."/>
            <person name="Peeters S.H."/>
            <person name="Heuer A."/>
            <person name="Rast P."/>
            <person name="Oberbeckmann S."/>
            <person name="Bunk B."/>
            <person name="Jeske O."/>
            <person name="Meyerdierks A."/>
            <person name="Storesund J.E."/>
            <person name="Kallscheuer N."/>
            <person name="Luecker S."/>
            <person name="Lage O.M."/>
            <person name="Pohl T."/>
            <person name="Merkel B.J."/>
            <person name="Hornburger P."/>
            <person name="Mueller R.-W."/>
            <person name="Bruemmer F."/>
            <person name="Labrenz M."/>
            <person name="Spormann A.M."/>
            <person name="Op den Camp H."/>
            <person name="Overmann J."/>
            <person name="Amann R."/>
            <person name="Jetten M.S.M."/>
            <person name="Mascher T."/>
            <person name="Medema M.H."/>
            <person name="Devos D.P."/>
            <person name="Kaster A.-K."/>
            <person name="Ovreas L."/>
            <person name="Rohde M."/>
            <person name="Galperin M.Y."/>
            <person name="Jogler C."/>
        </authorList>
    </citation>
    <scope>NUCLEOTIDE SEQUENCE [LARGE SCALE GENOMIC DNA]</scope>
    <source>
        <strain evidence="2 3">Mal4</strain>
    </source>
</reference>
<accession>A0A517ZAD5</accession>
<keyword evidence="3" id="KW-1185">Reference proteome</keyword>
<feature type="chain" id="PRO_5021754881" description="DUF4258 domain-containing protein" evidence="1">
    <location>
        <begin position="19"/>
        <end position="124"/>
    </location>
</feature>
<dbReference type="AlphaFoldDB" id="A0A517ZAD5"/>
<evidence type="ECO:0000313" key="2">
    <source>
        <dbReference type="EMBL" id="QDU39444.1"/>
    </source>
</evidence>
<name>A0A517ZAD5_9PLAN</name>
<organism evidence="2 3">
    <name type="scientific">Maioricimonas rarisocia</name>
    <dbReference type="NCBI Taxonomy" id="2528026"/>
    <lineage>
        <taxon>Bacteria</taxon>
        <taxon>Pseudomonadati</taxon>
        <taxon>Planctomycetota</taxon>
        <taxon>Planctomycetia</taxon>
        <taxon>Planctomycetales</taxon>
        <taxon>Planctomycetaceae</taxon>
        <taxon>Maioricimonas</taxon>
    </lineage>
</organism>
<evidence type="ECO:0000256" key="1">
    <source>
        <dbReference type="SAM" id="SignalP"/>
    </source>
</evidence>